<dbReference type="Pfam" id="PF00722">
    <property type="entry name" value="Glyco_hydro_16"/>
    <property type="match status" value="1"/>
</dbReference>
<dbReference type="PANTHER" id="PTHR38121">
    <property type="entry name" value="GH16 DOMAIN-CONTAINING PROTEIN"/>
    <property type="match status" value="1"/>
</dbReference>
<dbReference type="EMBL" id="KQ030540">
    <property type="protein sequence ID" value="KJZ72950.1"/>
    <property type="molecule type" value="Genomic_DNA"/>
</dbReference>
<protein>
    <recommendedName>
        <fullName evidence="3">GH16 domain-containing protein</fullName>
    </recommendedName>
</protein>
<dbReference type="GO" id="GO:0005975">
    <property type="term" value="P:carbohydrate metabolic process"/>
    <property type="evidence" value="ECO:0007669"/>
    <property type="project" value="InterPro"/>
</dbReference>
<dbReference type="InterPro" id="IPR000757">
    <property type="entry name" value="Beta-glucanase-like"/>
</dbReference>
<dbReference type="Gene3D" id="2.60.120.200">
    <property type="match status" value="1"/>
</dbReference>
<evidence type="ECO:0000313" key="5">
    <source>
        <dbReference type="Proteomes" id="UP000054481"/>
    </source>
</evidence>
<feature type="region of interest" description="Disordered" evidence="1">
    <location>
        <begin position="316"/>
        <end position="346"/>
    </location>
</feature>
<sequence length="393" mass="43486">MGFPWLLILAVLTAQVFCDVRRPQFMNDTECGCFVTNGTEPGFYAKHLFFDFRRLSQFAGASDVIPDETLASIAGPGSDYFAGDDWSQTWQLQGWNNSKGGNRTLSGDATVLMVNSPSNVYIETDDQVKRRTGAPATFMTMRTKRLDSFQTAAELQSQDSDYQFLSLRLLARVVGDPGAVAGVFTYRDASNPADVQEADLEILTSGPRDRVQYTNQPSSIGGEPNPAATRNATMPRGRAWSEWAVHRLDWTPRRSVWYVDGGKAASIAFQVPRNPSSVHINSWGNGGSWSGNMSVNGEARLQVRWIEIVYNTTADSSRSGSHLSEKRQLKRAPRYEQMASTKDGPRGCRVACSIDETSETGRPVKLWESRANRPTPSWGLAWVLSSALAHWAL</sequence>
<dbReference type="PROSITE" id="PS51762">
    <property type="entry name" value="GH16_2"/>
    <property type="match status" value="1"/>
</dbReference>
<name>A0A0F7ZN13_9HYPO</name>
<dbReference type="Proteomes" id="UP000054481">
    <property type="component" value="Unassembled WGS sequence"/>
</dbReference>
<dbReference type="GO" id="GO:0004553">
    <property type="term" value="F:hydrolase activity, hydrolyzing O-glycosyl compounds"/>
    <property type="evidence" value="ECO:0007669"/>
    <property type="project" value="InterPro"/>
</dbReference>
<accession>A0A0F7ZN13</accession>
<dbReference type="SUPFAM" id="SSF49899">
    <property type="entry name" value="Concanavalin A-like lectins/glucanases"/>
    <property type="match status" value="1"/>
</dbReference>
<dbReference type="CDD" id="cd00413">
    <property type="entry name" value="Glyco_hydrolase_16"/>
    <property type="match status" value="1"/>
</dbReference>
<keyword evidence="2" id="KW-0732">Signal</keyword>
<feature type="chain" id="PRO_5002526097" description="GH16 domain-containing protein" evidence="2">
    <location>
        <begin position="19"/>
        <end position="393"/>
    </location>
</feature>
<feature type="domain" description="GH16" evidence="3">
    <location>
        <begin position="84"/>
        <end position="314"/>
    </location>
</feature>
<dbReference type="PANTHER" id="PTHR38121:SF4">
    <property type="entry name" value="GH16 DOMAIN-CONTAINING PROTEIN-RELATED"/>
    <property type="match status" value="1"/>
</dbReference>
<evidence type="ECO:0000256" key="2">
    <source>
        <dbReference type="SAM" id="SignalP"/>
    </source>
</evidence>
<evidence type="ECO:0000256" key="1">
    <source>
        <dbReference type="SAM" id="MobiDB-lite"/>
    </source>
</evidence>
<keyword evidence="5" id="KW-1185">Reference proteome</keyword>
<evidence type="ECO:0000259" key="3">
    <source>
        <dbReference type="PROSITE" id="PS51762"/>
    </source>
</evidence>
<dbReference type="OrthoDB" id="4388755at2759"/>
<proteinExistence type="predicted"/>
<evidence type="ECO:0000313" key="4">
    <source>
        <dbReference type="EMBL" id="KJZ72950.1"/>
    </source>
</evidence>
<feature type="signal peptide" evidence="2">
    <location>
        <begin position="1"/>
        <end position="18"/>
    </location>
</feature>
<dbReference type="InterPro" id="IPR013320">
    <property type="entry name" value="ConA-like_dom_sf"/>
</dbReference>
<dbReference type="AlphaFoldDB" id="A0A0F7ZN13"/>
<reference evidence="4 5" key="1">
    <citation type="journal article" date="2014" name="Genome Biol. Evol.">
        <title>Comparative genomics and transcriptomics analyses reveal divergent lifestyle features of nematode endoparasitic fungus Hirsutella minnesotensis.</title>
        <authorList>
            <person name="Lai Y."/>
            <person name="Liu K."/>
            <person name="Zhang X."/>
            <person name="Zhang X."/>
            <person name="Li K."/>
            <person name="Wang N."/>
            <person name="Shu C."/>
            <person name="Wu Y."/>
            <person name="Wang C."/>
            <person name="Bushley K.E."/>
            <person name="Xiang M."/>
            <person name="Liu X."/>
        </authorList>
    </citation>
    <scope>NUCLEOTIDE SEQUENCE [LARGE SCALE GENOMIC DNA]</scope>
    <source>
        <strain evidence="4 5">3608</strain>
    </source>
</reference>
<gene>
    <name evidence="4" type="ORF">HIM_07713</name>
</gene>
<organism evidence="4 5">
    <name type="scientific">Hirsutella minnesotensis 3608</name>
    <dbReference type="NCBI Taxonomy" id="1043627"/>
    <lineage>
        <taxon>Eukaryota</taxon>
        <taxon>Fungi</taxon>
        <taxon>Dikarya</taxon>
        <taxon>Ascomycota</taxon>
        <taxon>Pezizomycotina</taxon>
        <taxon>Sordariomycetes</taxon>
        <taxon>Hypocreomycetidae</taxon>
        <taxon>Hypocreales</taxon>
        <taxon>Ophiocordycipitaceae</taxon>
        <taxon>Hirsutella</taxon>
    </lineage>
</organism>